<evidence type="ECO:0000256" key="1">
    <source>
        <dbReference type="SAM" id="MobiDB-lite"/>
    </source>
</evidence>
<dbReference type="Proteomes" id="UP000324222">
    <property type="component" value="Unassembled WGS sequence"/>
</dbReference>
<feature type="compositionally biased region" description="Polar residues" evidence="1">
    <location>
        <begin position="63"/>
        <end position="72"/>
    </location>
</feature>
<evidence type="ECO:0000313" key="3">
    <source>
        <dbReference type="Proteomes" id="UP000324222"/>
    </source>
</evidence>
<keyword evidence="3" id="KW-1185">Reference proteome</keyword>
<dbReference type="AlphaFoldDB" id="A0A5B7HAE7"/>
<protein>
    <submittedName>
        <fullName evidence="2">Uncharacterized protein</fullName>
    </submittedName>
</protein>
<feature type="region of interest" description="Disordered" evidence="1">
    <location>
        <begin position="57"/>
        <end position="80"/>
    </location>
</feature>
<dbReference type="EMBL" id="VSRR010025523">
    <property type="protein sequence ID" value="MPC66926.1"/>
    <property type="molecule type" value="Genomic_DNA"/>
</dbReference>
<organism evidence="2 3">
    <name type="scientific">Portunus trituberculatus</name>
    <name type="common">Swimming crab</name>
    <name type="synonym">Neptunus trituberculatus</name>
    <dbReference type="NCBI Taxonomy" id="210409"/>
    <lineage>
        <taxon>Eukaryota</taxon>
        <taxon>Metazoa</taxon>
        <taxon>Ecdysozoa</taxon>
        <taxon>Arthropoda</taxon>
        <taxon>Crustacea</taxon>
        <taxon>Multicrustacea</taxon>
        <taxon>Malacostraca</taxon>
        <taxon>Eumalacostraca</taxon>
        <taxon>Eucarida</taxon>
        <taxon>Decapoda</taxon>
        <taxon>Pleocyemata</taxon>
        <taxon>Brachyura</taxon>
        <taxon>Eubrachyura</taxon>
        <taxon>Portunoidea</taxon>
        <taxon>Portunidae</taxon>
        <taxon>Portuninae</taxon>
        <taxon>Portunus</taxon>
    </lineage>
</organism>
<accession>A0A5B7HAE7</accession>
<gene>
    <name evidence="2" type="ORF">E2C01_061083</name>
</gene>
<name>A0A5B7HAE7_PORTR</name>
<reference evidence="2 3" key="1">
    <citation type="submission" date="2019-05" db="EMBL/GenBank/DDBJ databases">
        <title>Another draft genome of Portunus trituberculatus and its Hox gene families provides insights of decapod evolution.</title>
        <authorList>
            <person name="Jeong J.-H."/>
            <person name="Song I."/>
            <person name="Kim S."/>
            <person name="Choi T."/>
            <person name="Kim D."/>
            <person name="Ryu S."/>
            <person name="Kim W."/>
        </authorList>
    </citation>
    <scope>NUCLEOTIDE SEQUENCE [LARGE SCALE GENOMIC DNA]</scope>
    <source>
        <tissue evidence="2">Muscle</tissue>
    </source>
</reference>
<evidence type="ECO:0000313" key="2">
    <source>
        <dbReference type="EMBL" id="MPC66926.1"/>
    </source>
</evidence>
<comment type="caution">
    <text evidence="2">The sequence shown here is derived from an EMBL/GenBank/DDBJ whole genome shotgun (WGS) entry which is preliminary data.</text>
</comment>
<sequence length="80" mass="9092">MDAGGRLSEGTTLHDRGRLVCRDWHAAVVWLEGKVRNYYKYLKKVSISFSSRASIHEERGELSCSSSKTIQAPRQPRART</sequence>
<proteinExistence type="predicted"/>